<protein>
    <recommendedName>
        <fullName evidence="8">Probable endonuclease 4</fullName>
        <ecNumber evidence="8">3.1.21.2</ecNumber>
    </recommendedName>
    <alternativeName>
        <fullName evidence="8">Endodeoxyribonuclease IV</fullName>
    </alternativeName>
    <alternativeName>
        <fullName evidence="8">Endonuclease IV</fullName>
    </alternativeName>
</protein>
<comment type="cofactor">
    <cofactor evidence="8">
        <name>Zn(2+)</name>
        <dbReference type="ChEBI" id="CHEBI:29105"/>
    </cofactor>
    <text evidence="8">Binds 3 Zn(2+) ions.</text>
</comment>
<comment type="similarity">
    <text evidence="1 8">Belongs to the AP endonuclease 2 family.</text>
</comment>
<evidence type="ECO:0000256" key="6">
    <source>
        <dbReference type="ARBA" id="ARBA00022833"/>
    </source>
</evidence>
<dbReference type="AlphaFoldDB" id="A0A3M8CZL0"/>
<feature type="binding site" evidence="8">
    <location>
        <position position="175"/>
    </location>
    <ligand>
        <name>Zn(2+)</name>
        <dbReference type="ChEBI" id="CHEBI:29105"/>
        <label>2</label>
    </ligand>
</feature>
<feature type="binding site" evidence="8">
    <location>
        <position position="141"/>
    </location>
    <ligand>
        <name>Zn(2+)</name>
        <dbReference type="ChEBI" id="CHEBI:29105"/>
        <label>2</label>
    </ligand>
</feature>
<feature type="binding site" evidence="8">
    <location>
        <position position="178"/>
    </location>
    <ligand>
        <name>Zn(2+)</name>
        <dbReference type="ChEBI" id="CHEBI:29105"/>
        <label>3</label>
    </ligand>
</feature>
<dbReference type="CDD" id="cd00019">
    <property type="entry name" value="AP2Ec"/>
    <property type="match status" value="1"/>
</dbReference>
<evidence type="ECO:0000259" key="9">
    <source>
        <dbReference type="Pfam" id="PF01261"/>
    </source>
</evidence>
<dbReference type="GO" id="GO:0006284">
    <property type="term" value="P:base-excision repair"/>
    <property type="evidence" value="ECO:0007669"/>
    <property type="project" value="TreeGrafter"/>
</dbReference>
<dbReference type="PANTHER" id="PTHR21445:SF0">
    <property type="entry name" value="APURINIC-APYRIMIDINIC ENDONUCLEASE"/>
    <property type="match status" value="1"/>
</dbReference>
<keyword evidence="8" id="KW-0255">Endonuclease</keyword>
<accession>A0A3M8CZL0</accession>
<dbReference type="EMBL" id="RHHT01000015">
    <property type="protein sequence ID" value="RNB80879.1"/>
    <property type="molecule type" value="Genomic_DNA"/>
</dbReference>
<evidence type="ECO:0000256" key="1">
    <source>
        <dbReference type="ARBA" id="ARBA00005340"/>
    </source>
</evidence>
<organism evidence="10 11">
    <name type="scientific">Brevibacillus panacihumi</name>
    <dbReference type="NCBI Taxonomy" id="497735"/>
    <lineage>
        <taxon>Bacteria</taxon>
        <taxon>Bacillati</taxon>
        <taxon>Bacillota</taxon>
        <taxon>Bacilli</taxon>
        <taxon>Bacillales</taxon>
        <taxon>Paenibacillaceae</taxon>
        <taxon>Brevibacillus</taxon>
    </lineage>
</organism>
<dbReference type="GO" id="GO:0008270">
    <property type="term" value="F:zinc ion binding"/>
    <property type="evidence" value="ECO:0007669"/>
    <property type="project" value="UniProtKB-UniRule"/>
</dbReference>
<dbReference type="EC" id="3.1.21.2" evidence="8"/>
<dbReference type="PROSITE" id="PS00731">
    <property type="entry name" value="AP_NUCLEASE_F2_3"/>
    <property type="match status" value="1"/>
</dbReference>
<evidence type="ECO:0000256" key="7">
    <source>
        <dbReference type="ARBA" id="ARBA00023204"/>
    </source>
</evidence>
<keyword evidence="7 8" id="KW-0234">DNA repair</keyword>
<feature type="domain" description="Xylose isomerase-like TIM barrel" evidence="9">
    <location>
        <begin position="20"/>
        <end position="268"/>
    </location>
</feature>
<sequence>MKIGCHISVGKGLEKAVLNAIELGAESLQVFTKNPRGLRPKKVDYKDAAKGVELLQKHGLTLVCHTPYITNLSTPKEDLQEVTIRSILEDLHIAESYGAVGAVVHCGKHVGEGEEYGTKRMVETLDMILSQYEGPVKLLLENTAGQGSELGLTIPELMEIRGATRYPEKIGFCFDTCHSFAAGQWKLETFDQLTEQMKETGYLDHLVAIHFNDSKAPFASQKDRHEKIGKGEIGSEALAKFLVSPLFDHLPVVLETPVEDEKEYAEEMVYLHGLREIGLSQVKQEG</sequence>
<dbReference type="GO" id="GO:0003677">
    <property type="term" value="F:DNA binding"/>
    <property type="evidence" value="ECO:0007669"/>
    <property type="project" value="InterPro"/>
</dbReference>
<keyword evidence="6 8" id="KW-0862">Zinc</keyword>
<dbReference type="InterPro" id="IPR013022">
    <property type="entry name" value="Xyl_isomerase-like_TIM-brl"/>
</dbReference>
<dbReference type="GO" id="GO:0008833">
    <property type="term" value="F:deoxyribonuclease IV (phage-T4-induced) activity"/>
    <property type="evidence" value="ECO:0007669"/>
    <property type="project" value="UniProtKB-UniRule"/>
</dbReference>
<dbReference type="RefSeq" id="WP_122912959.1">
    <property type="nucleotide sequence ID" value="NZ_RHHT01000015.1"/>
</dbReference>
<dbReference type="Proteomes" id="UP000281915">
    <property type="component" value="Unassembled WGS sequence"/>
</dbReference>
<dbReference type="GO" id="GO:0008081">
    <property type="term" value="F:phosphoric diester hydrolase activity"/>
    <property type="evidence" value="ECO:0007669"/>
    <property type="project" value="TreeGrafter"/>
</dbReference>
<comment type="caution">
    <text evidence="10">The sequence shown here is derived from an EMBL/GenBank/DDBJ whole genome shotgun (WGS) entry which is preliminary data.</text>
</comment>
<feature type="binding site" evidence="8">
    <location>
        <position position="210"/>
    </location>
    <ligand>
        <name>Zn(2+)</name>
        <dbReference type="ChEBI" id="CHEBI:29105"/>
        <label>2</label>
    </ligand>
</feature>
<comment type="catalytic activity">
    <reaction evidence="8">
        <text>Endonucleolytic cleavage to 5'-phosphooligonucleotide end-products.</text>
        <dbReference type="EC" id="3.1.21.2"/>
    </reaction>
</comment>
<evidence type="ECO:0000256" key="3">
    <source>
        <dbReference type="ARBA" id="ARBA00022723"/>
    </source>
</evidence>
<dbReference type="InterPro" id="IPR018246">
    <property type="entry name" value="AP_endonuc_F2_Zn_BS"/>
</dbReference>
<dbReference type="SMART" id="SM00518">
    <property type="entry name" value="AP2Ec"/>
    <property type="match status" value="1"/>
</dbReference>
<name>A0A3M8CZL0_9BACL</name>
<evidence type="ECO:0000256" key="8">
    <source>
        <dbReference type="HAMAP-Rule" id="MF_00152"/>
    </source>
</evidence>
<feature type="binding site" evidence="8">
    <location>
        <position position="225"/>
    </location>
    <ligand>
        <name>Zn(2+)</name>
        <dbReference type="ChEBI" id="CHEBI:29105"/>
        <label>3</label>
    </ligand>
</feature>
<evidence type="ECO:0000256" key="4">
    <source>
        <dbReference type="ARBA" id="ARBA00022763"/>
    </source>
</evidence>
<keyword evidence="3 8" id="KW-0479">Metal-binding</keyword>
<evidence type="ECO:0000256" key="5">
    <source>
        <dbReference type="ARBA" id="ARBA00022801"/>
    </source>
</evidence>
<reference evidence="10 11" key="1">
    <citation type="submission" date="2018-10" db="EMBL/GenBank/DDBJ databases">
        <title>Phylogenomics of Brevibacillus.</title>
        <authorList>
            <person name="Dunlap C."/>
        </authorList>
    </citation>
    <scope>NUCLEOTIDE SEQUENCE [LARGE SCALE GENOMIC DNA]</scope>
    <source>
        <strain evidence="10 11">JCM 15085</strain>
    </source>
</reference>
<comment type="function">
    <text evidence="8">Endonuclease IV plays a role in DNA repair. It cleaves phosphodiester bonds at apurinic or apyrimidinic (AP) sites, generating a 3'-hydroxyl group and a 5'-terminal sugar phosphate.</text>
</comment>
<evidence type="ECO:0000256" key="2">
    <source>
        <dbReference type="ARBA" id="ARBA00022722"/>
    </source>
</evidence>
<dbReference type="InterPro" id="IPR001719">
    <property type="entry name" value="AP_endonuc_2"/>
</dbReference>
<keyword evidence="5 8" id="KW-0378">Hydrolase</keyword>
<dbReference type="InterPro" id="IPR036237">
    <property type="entry name" value="Xyl_isomerase-like_sf"/>
</dbReference>
<dbReference type="PROSITE" id="PS51432">
    <property type="entry name" value="AP_NUCLEASE_F2_4"/>
    <property type="match status" value="1"/>
</dbReference>
<dbReference type="HAMAP" id="MF_00152">
    <property type="entry name" value="Nfo"/>
    <property type="match status" value="1"/>
</dbReference>
<dbReference type="SUPFAM" id="SSF51658">
    <property type="entry name" value="Xylose isomerase-like"/>
    <property type="match status" value="1"/>
</dbReference>
<evidence type="ECO:0000313" key="11">
    <source>
        <dbReference type="Proteomes" id="UP000281915"/>
    </source>
</evidence>
<feature type="binding site" evidence="8">
    <location>
        <position position="141"/>
    </location>
    <ligand>
        <name>Zn(2+)</name>
        <dbReference type="ChEBI" id="CHEBI:29105"/>
        <label>1</label>
    </ligand>
</feature>
<feature type="binding site" evidence="8">
    <location>
        <position position="223"/>
    </location>
    <ligand>
        <name>Zn(2+)</name>
        <dbReference type="ChEBI" id="CHEBI:29105"/>
        <label>3</label>
    </ligand>
</feature>
<proteinExistence type="inferred from homology"/>
<evidence type="ECO:0000313" key="10">
    <source>
        <dbReference type="EMBL" id="RNB80879.1"/>
    </source>
</evidence>
<feature type="binding site" evidence="8">
    <location>
        <position position="105"/>
    </location>
    <ligand>
        <name>Zn(2+)</name>
        <dbReference type="ChEBI" id="CHEBI:29105"/>
        <label>1</label>
    </ligand>
</feature>
<dbReference type="GO" id="GO:0003906">
    <property type="term" value="F:DNA-(apurinic or apyrimidinic site) endonuclease activity"/>
    <property type="evidence" value="ECO:0007669"/>
    <property type="project" value="TreeGrafter"/>
</dbReference>
<feature type="binding site" evidence="8">
    <location>
        <position position="65"/>
    </location>
    <ligand>
        <name>Zn(2+)</name>
        <dbReference type="ChEBI" id="CHEBI:29105"/>
        <label>1</label>
    </ligand>
</feature>
<dbReference type="PANTHER" id="PTHR21445">
    <property type="entry name" value="ENDONUCLEASE IV ENDODEOXYRIBONUCLEASE IV"/>
    <property type="match status" value="1"/>
</dbReference>
<keyword evidence="4 8" id="KW-0227">DNA damage</keyword>
<dbReference type="Gene3D" id="3.20.20.150">
    <property type="entry name" value="Divalent-metal-dependent TIM barrel enzymes"/>
    <property type="match status" value="1"/>
</dbReference>
<keyword evidence="2 8" id="KW-0540">Nuclease</keyword>
<dbReference type="PROSITE" id="PS00730">
    <property type="entry name" value="AP_NUCLEASE_F2_2"/>
    <property type="match status" value="1"/>
</dbReference>
<gene>
    <name evidence="8" type="primary">nfo</name>
    <name evidence="10" type="ORF">EDM58_08580</name>
</gene>
<dbReference type="NCBIfam" id="TIGR00587">
    <property type="entry name" value="nfo"/>
    <property type="match status" value="1"/>
</dbReference>
<dbReference type="Pfam" id="PF01261">
    <property type="entry name" value="AP_endonuc_2"/>
    <property type="match status" value="1"/>
</dbReference>
<feature type="binding site" evidence="8">
    <location>
        <position position="255"/>
    </location>
    <ligand>
        <name>Zn(2+)</name>
        <dbReference type="ChEBI" id="CHEBI:29105"/>
        <label>2</label>
    </ligand>
</feature>